<reference evidence="1 2" key="1">
    <citation type="submission" date="2012-09" db="EMBL/GenBank/DDBJ databases">
        <title>Genome Sequence of alkane-degrading Bacterium Alcanivorax venustensis ISO4.</title>
        <authorList>
            <person name="Lai Q."/>
            <person name="Shao Z."/>
        </authorList>
    </citation>
    <scope>NUCLEOTIDE SEQUENCE [LARGE SCALE GENOMIC DNA]</scope>
    <source>
        <strain evidence="1 2">ISO4</strain>
    </source>
</reference>
<keyword evidence="2" id="KW-1185">Reference proteome</keyword>
<organism evidence="1 2">
    <name type="scientific">Alloalcanivorax venustensis ISO4</name>
    <dbReference type="NCBI Taxonomy" id="1177184"/>
    <lineage>
        <taxon>Bacteria</taxon>
        <taxon>Pseudomonadati</taxon>
        <taxon>Pseudomonadota</taxon>
        <taxon>Gammaproteobacteria</taxon>
        <taxon>Oceanospirillales</taxon>
        <taxon>Alcanivoracaceae</taxon>
        <taxon>Alloalcanivorax</taxon>
    </lineage>
</organism>
<dbReference type="RefSeq" id="WP_194855382.1">
    <property type="nucleotide sequence ID" value="NZ_ARXR01000006.1"/>
</dbReference>
<evidence type="ECO:0000313" key="2">
    <source>
        <dbReference type="Proteomes" id="UP000644441"/>
    </source>
</evidence>
<accession>A0ABS0AE45</accession>
<dbReference type="EMBL" id="ARXR01000006">
    <property type="protein sequence ID" value="MBF5052412.1"/>
    <property type="molecule type" value="Genomic_DNA"/>
</dbReference>
<comment type="caution">
    <text evidence="1">The sequence shown here is derived from an EMBL/GenBank/DDBJ whole genome shotgun (WGS) entry which is preliminary data.</text>
</comment>
<sequence>MEPLLASAERRYSLCETSNPNTADAAQADADFNAKQDGCIKVVMSP</sequence>
<evidence type="ECO:0008006" key="3">
    <source>
        <dbReference type="Google" id="ProtNLM"/>
    </source>
</evidence>
<evidence type="ECO:0000313" key="1">
    <source>
        <dbReference type="EMBL" id="MBF5052412.1"/>
    </source>
</evidence>
<dbReference type="Proteomes" id="UP000644441">
    <property type="component" value="Unassembled WGS sequence"/>
</dbReference>
<protein>
    <recommendedName>
        <fullName evidence="3">Alcohol dehydrogenase</fullName>
    </recommendedName>
</protein>
<proteinExistence type="predicted"/>
<name>A0ABS0AE45_9GAMM</name>
<gene>
    <name evidence="1" type="ORF">ISO4_01014</name>
</gene>